<gene>
    <name evidence="10" type="ORF">F6W70_07120</name>
</gene>
<dbReference type="Pfam" id="PF19407">
    <property type="entry name" value="DUF5979"/>
    <property type="match status" value="1"/>
</dbReference>
<dbReference type="SUPFAM" id="SSF49401">
    <property type="entry name" value="Bacterial adhesins"/>
    <property type="match status" value="1"/>
</dbReference>
<dbReference type="AlphaFoldDB" id="A0AAD4A014"/>
<dbReference type="Pfam" id="PF17961">
    <property type="entry name" value="Big_8"/>
    <property type="match status" value="1"/>
</dbReference>
<keyword evidence="4 7" id="KW-0732">Signal</keyword>
<protein>
    <recommendedName>
        <fullName evidence="12">Ig-like domain-containing protein</fullName>
    </recommendedName>
</protein>
<keyword evidence="2" id="KW-0134">Cell wall</keyword>
<comment type="subcellular location">
    <subcellularLocation>
        <location evidence="1">Secreted</location>
        <location evidence="1">Cell wall</location>
        <topology evidence="1">Peptidoglycan-anchor</topology>
    </subcellularLocation>
</comment>
<proteinExistence type="predicted"/>
<evidence type="ECO:0008006" key="12">
    <source>
        <dbReference type="Google" id="ProtNLM"/>
    </source>
</evidence>
<feature type="domain" description="DUF5979" evidence="9">
    <location>
        <begin position="325"/>
        <end position="431"/>
    </location>
</feature>
<dbReference type="Gene3D" id="2.60.40.1280">
    <property type="match status" value="1"/>
</dbReference>
<keyword evidence="6" id="KW-0812">Transmembrane</keyword>
<dbReference type="InterPro" id="IPR046022">
    <property type="entry name" value="DUF5979"/>
</dbReference>
<name>A0AAD4A014_MICMQ</name>
<dbReference type="GO" id="GO:0007155">
    <property type="term" value="P:cell adhesion"/>
    <property type="evidence" value="ECO:0007669"/>
    <property type="project" value="InterPro"/>
</dbReference>
<accession>A0AAD4A014</accession>
<dbReference type="InterPro" id="IPR041171">
    <property type="entry name" value="SDR_Ig"/>
</dbReference>
<keyword evidence="5" id="KW-0572">Peptidoglycan-anchor</keyword>
<dbReference type="RefSeq" id="WP_151486261.1">
    <property type="nucleotide sequence ID" value="NZ_BAAAIN010000002.1"/>
</dbReference>
<evidence type="ECO:0000313" key="10">
    <source>
        <dbReference type="EMBL" id="KAB1887167.1"/>
    </source>
</evidence>
<keyword evidence="6" id="KW-1133">Transmembrane helix</keyword>
<organism evidence="10 11">
    <name type="scientific">Microbacterium maritypicum</name>
    <name type="common">Microbacterium liquefaciens</name>
    <dbReference type="NCBI Taxonomy" id="33918"/>
    <lineage>
        <taxon>Bacteria</taxon>
        <taxon>Bacillati</taxon>
        <taxon>Actinomycetota</taxon>
        <taxon>Actinomycetes</taxon>
        <taxon>Micrococcales</taxon>
        <taxon>Microbacteriaceae</taxon>
        <taxon>Microbacterium</taxon>
    </lineage>
</organism>
<evidence type="ECO:0000256" key="5">
    <source>
        <dbReference type="ARBA" id="ARBA00023088"/>
    </source>
</evidence>
<evidence type="ECO:0000259" key="8">
    <source>
        <dbReference type="Pfam" id="PF17961"/>
    </source>
</evidence>
<keyword evidence="3" id="KW-0964">Secreted</keyword>
<evidence type="ECO:0000256" key="6">
    <source>
        <dbReference type="SAM" id="Phobius"/>
    </source>
</evidence>
<evidence type="ECO:0000313" key="11">
    <source>
        <dbReference type="Proteomes" id="UP000436027"/>
    </source>
</evidence>
<dbReference type="EMBL" id="WAAQ01000001">
    <property type="protein sequence ID" value="KAB1887167.1"/>
    <property type="molecule type" value="Genomic_DNA"/>
</dbReference>
<dbReference type="InterPro" id="IPR011252">
    <property type="entry name" value="Fibrogen-bd_dom1"/>
</dbReference>
<keyword evidence="6" id="KW-0472">Membrane</keyword>
<sequence>MRRKTTAIIAAAAAVLTTVITLAGAGAASAAEYDYPAAIDPSSITVTTVGGGGGVSQWDRVRVDADWAVPDGAVGGQTFGFTLPKEFASAGTSFSVPSAEDPSKAIAECTVSSDASPVVTCTLTDYVNGRTGVTGSLWFVASADEQTTESTVEFTVDGTITPVEIPGGGIGPSSPLPTDPQKWSWQTADGRIAWQLMLPGASFEGAESIVVDDTLTGAGDGLAEHHNEDGQLVVWSTTMQDQDPQPITNWTGSWNADGTSFHLEIPGPVDPTRMYFVKYFTVPSSQADGATFANTADVNGVKLKETRAWTVTGGGTGDGDATGAFTVTKLVGGSGASGVPADAEYTVRYSYGDPVVERTVTVTAGATAPLIQLPAGTVVTLSELTPPVLDGIEWGAPVFSGTGVTALADGGAQLTVGAGTTLAVTLTNTATTTPPVIPPTTPPTVVTPPTELPLTGGSSLATTGGNVPAGMLWAGGAALVLGMALTVLGAVRARARVTQD</sequence>
<evidence type="ECO:0000256" key="3">
    <source>
        <dbReference type="ARBA" id="ARBA00022525"/>
    </source>
</evidence>
<evidence type="ECO:0000259" key="9">
    <source>
        <dbReference type="Pfam" id="PF19407"/>
    </source>
</evidence>
<evidence type="ECO:0000256" key="2">
    <source>
        <dbReference type="ARBA" id="ARBA00022512"/>
    </source>
</evidence>
<reference evidence="10 11" key="1">
    <citation type="submission" date="2019-09" db="EMBL/GenBank/DDBJ databases">
        <title>Whole genome sequencing of Microbacterium maritypicum.</title>
        <authorList>
            <person name="Lenchi N."/>
        </authorList>
    </citation>
    <scope>NUCLEOTIDE SEQUENCE [LARGE SCALE GENOMIC DNA]</scope>
    <source>
        <strain evidence="10 11">DSM 12512</strain>
    </source>
</reference>
<feature type="transmembrane region" description="Helical" evidence="6">
    <location>
        <begin position="471"/>
        <end position="491"/>
    </location>
</feature>
<evidence type="ECO:0000256" key="1">
    <source>
        <dbReference type="ARBA" id="ARBA00004168"/>
    </source>
</evidence>
<dbReference type="Proteomes" id="UP000436027">
    <property type="component" value="Unassembled WGS sequence"/>
</dbReference>
<evidence type="ECO:0000256" key="7">
    <source>
        <dbReference type="SAM" id="SignalP"/>
    </source>
</evidence>
<feature type="chain" id="PRO_5041956194" description="Ig-like domain-containing protein" evidence="7">
    <location>
        <begin position="31"/>
        <end position="500"/>
    </location>
</feature>
<comment type="caution">
    <text evidence="10">The sequence shown here is derived from an EMBL/GenBank/DDBJ whole genome shotgun (WGS) entry which is preliminary data.</text>
</comment>
<feature type="domain" description="SDR-like Ig" evidence="8">
    <location>
        <begin position="55"/>
        <end position="149"/>
    </location>
</feature>
<dbReference type="InterPro" id="IPR008966">
    <property type="entry name" value="Adhesion_dom_sf"/>
</dbReference>
<feature type="signal peptide" evidence="7">
    <location>
        <begin position="1"/>
        <end position="30"/>
    </location>
</feature>
<evidence type="ECO:0000256" key="4">
    <source>
        <dbReference type="ARBA" id="ARBA00022729"/>
    </source>
</evidence>